<protein>
    <submittedName>
        <fullName evidence="1">Uncharacterized protein</fullName>
    </submittedName>
</protein>
<accession>A0A0C3PG93</accession>
<organism evidence="1 2">
    <name type="scientific">Pisolithus tinctorius Marx 270</name>
    <dbReference type="NCBI Taxonomy" id="870435"/>
    <lineage>
        <taxon>Eukaryota</taxon>
        <taxon>Fungi</taxon>
        <taxon>Dikarya</taxon>
        <taxon>Basidiomycota</taxon>
        <taxon>Agaricomycotina</taxon>
        <taxon>Agaricomycetes</taxon>
        <taxon>Agaricomycetidae</taxon>
        <taxon>Boletales</taxon>
        <taxon>Sclerodermatineae</taxon>
        <taxon>Pisolithaceae</taxon>
        <taxon>Pisolithus</taxon>
    </lineage>
</organism>
<evidence type="ECO:0000313" key="2">
    <source>
        <dbReference type="Proteomes" id="UP000054217"/>
    </source>
</evidence>
<dbReference type="AlphaFoldDB" id="A0A0C3PG93"/>
<dbReference type="InParanoid" id="A0A0C3PG93"/>
<dbReference type="HOGENOM" id="CLU_2159440_0_0_1"/>
<dbReference type="Proteomes" id="UP000054217">
    <property type="component" value="Unassembled WGS sequence"/>
</dbReference>
<dbReference type="EMBL" id="KN831960">
    <property type="protein sequence ID" value="KIO07346.1"/>
    <property type="molecule type" value="Genomic_DNA"/>
</dbReference>
<reference evidence="2" key="2">
    <citation type="submission" date="2015-01" db="EMBL/GenBank/DDBJ databases">
        <title>Evolutionary Origins and Diversification of the Mycorrhizal Mutualists.</title>
        <authorList>
            <consortium name="DOE Joint Genome Institute"/>
            <consortium name="Mycorrhizal Genomics Consortium"/>
            <person name="Kohler A."/>
            <person name="Kuo A."/>
            <person name="Nagy L.G."/>
            <person name="Floudas D."/>
            <person name="Copeland A."/>
            <person name="Barry K.W."/>
            <person name="Cichocki N."/>
            <person name="Veneault-Fourrey C."/>
            <person name="LaButti K."/>
            <person name="Lindquist E.A."/>
            <person name="Lipzen A."/>
            <person name="Lundell T."/>
            <person name="Morin E."/>
            <person name="Murat C."/>
            <person name="Riley R."/>
            <person name="Ohm R."/>
            <person name="Sun H."/>
            <person name="Tunlid A."/>
            <person name="Henrissat B."/>
            <person name="Grigoriev I.V."/>
            <person name="Hibbett D.S."/>
            <person name="Martin F."/>
        </authorList>
    </citation>
    <scope>NUCLEOTIDE SEQUENCE [LARGE SCALE GENOMIC DNA]</scope>
    <source>
        <strain evidence="2">Marx 270</strain>
    </source>
</reference>
<evidence type="ECO:0000313" key="1">
    <source>
        <dbReference type="EMBL" id="KIO07346.1"/>
    </source>
</evidence>
<proteinExistence type="predicted"/>
<gene>
    <name evidence="1" type="ORF">M404DRAFT_408332</name>
</gene>
<reference evidence="1 2" key="1">
    <citation type="submission" date="2014-04" db="EMBL/GenBank/DDBJ databases">
        <authorList>
            <consortium name="DOE Joint Genome Institute"/>
            <person name="Kuo A."/>
            <person name="Kohler A."/>
            <person name="Costa M.D."/>
            <person name="Nagy L.G."/>
            <person name="Floudas D."/>
            <person name="Copeland A."/>
            <person name="Barry K.W."/>
            <person name="Cichocki N."/>
            <person name="Veneault-Fourrey C."/>
            <person name="LaButti K."/>
            <person name="Lindquist E.A."/>
            <person name="Lipzen A."/>
            <person name="Lundell T."/>
            <person name="Morin E."/>
            <person name="Murat C."/>
            <person name="Sun H."/>
            <person name="Tunlid A."/>
            <person name="Henrissat B."/>
            <person name="Grigoriev I.V."/>
            <person name="Hibbett D.S."/>
            <person name="Martin F."/>
            <person name="Nordberg H.P."/>
            <person name="Cantor M.N."/>
            <person name="Hua S.X."/>
        </authorList>
    </citation>
    <scope>NUCLEOTIDE SEQUENCE [LARGE SCALE GENOMIC DNA]</scope>
    <source>
        <strain evidence="1 2">Marx 270</strain>
    </source>
</reference>
<keyword evidence="2" id="KW-1185">Reference proteome</keyword>
<sequence length="111" mass="12465">MVYSFLFQTITINLKPGSSVLGCCPLWSGPKGAGRKQMYLSCLSNVSLFNGKLIELLACLASHRLPATKRIKYRLWEHIICSAHNSRCFVLLKDKVITLYAVRALKTMSTE</sequence>
<name>A0A0C3PG93_PISTI</name>